<evidence type="ECO:0000256" key="3">
    <source>
        <dbReference type="SAM" id="SignalP"/>
    </source>
</evidence>
<dbReference type="RefSeq" id="WP_014579510.1">
    <property type="nucleotide sequence ID" value="NZ_CP044223.1"/>
</dbReference>
<gene>
    <name evidence="4" type="primary">trbG</name>
    <name evidence="4" type="ORF">F5I99_19295</name>
</gene>
<dbReference type="NCBIfam" id="NF010460">
    <property type="entry name" value="PRK13885.1"/>
    <property type="match status" value="1"/>
</dbReference>
<dbReference type="Proteomes" id="UP000325606">
    <property type="component" value="Plasmid unnamed1"/>
</dbReference>
<dbReference type="AlphaFoldDB" id="A0A5J6LJV8"/>
<dbReference type="KEGG" id="nik:F5I99_19295"/>
<proteinExistence type="inferred from homology"/>
<dbReference type="EMBL" id="CP044223">
    <property type="protein sequence ID" value="QEW08728.1"/>
    <property type="molecule type" value="Genomic_DNA"/>
</dbReference>
<organism evidence="4 5">
    <name type="scientific">Nitrincola iocasae</name>
    <dbReference type="NCBI Taxonomy" id="2614693"/>
    <lineage>
        <taxon>Bacteria</taxon>
        <taxon>Pseudomonadati</taxon>
        <taxon>Pseudomonadota</taxon>
        <taxon>Gammaproteobacteria</taxon>
        <taxon>Oceanospirillales</taxon>
        <taxon>Oceanospirillaceae</taxon>
        <taxon>Nitrincola</taxon>
    </lineage>
</organism>
<reference evidence="4 5" key="1">
    <citation type="submission" date="2019-09" db="EMBL/GenBank/DDBJ databases">
        <title>Nitrincola iocasae sp. nov., a bacterium isolated from the sediment collected at a cold seep field in South China Sea.</title>
        <authorList>
            <person name="Zhang H."/>
            <person name="Wang H."/>
            <person name="Li C."/>
        </authorList>
    </citation>
    <scope>NUCLEOTIDE SEQUENCE [LARGE SCALE GENOMIC DNA]</scope>
    <source>
        <strain evidence="4 5">KXZD1103</strain>
        <plasmid evidence="4 5">unnamed1</plasmid>
    </source>
</reference>
<evidence type="ECO:0000313" key="4">
    <source>
        <dbReference type="EMBL" id="QEW08728.1"/>
    </source>
</evidence>
<feature type="chain" id="PRO_5023925457" evidence="3">
    <location>
        <begin position="26"/>
        <end position="301"/>
    </location>
</feature>
<dbReference type="InterPro" id="IPR038161">
    <property type="entry name" value="VirB9/CagX/TrbG_C_sf"/>
</dbReference>
<dbReference type="InterPro" id="IPR014142">
    <property type="entry name" value="TrbG_Ti"/>
</dbReference>
<dbReference type="Gene3D" id="2.60.40.2500">
    <property type="match status" value="1"/>
</dbReference>
<protein>
    <submittedName>
        <fullName evidence="4">P-type conjugative transfer protein TrbG</fullName>
    </submittedName>
</protein>
<accession>A0A5J6LJV8</accession>
<dbReference type="Pfam" id="PF03524">
    <property type="entry name" value="CagX"/>
    <property type="match status" value="1"/>
</dbReference>
<keyword evidence="5" id="KW-1185">Reference proteome</keyword>
<dbReference type="CDD" id="cd06911">
    <property type="entry name" value="VirB9_CagX_TrbG"/>
    <property type="match status" value="1"/>
</dbReference>
<feature type="signal peptide" evidence="3">
    <location>
        <begin position="1"/>
        <end position="25"/>
    </location>
</feature>
<evidence type="ECO:0000256" key="2">
    <source>
        <dbReference type="ARBA" id="ARBA00022729"/>
    </source>
</evidence>
<name>A0A5J6LJV8_9GAMM</name>
<dbReference type="NCBIfam" id="TIGR02775">
    <property type="entry name" value="TrbG_Ti"/>
    <property type="match status" value="1"/>
</dbReference>
<evidence type="ECO:0000256" key="1">
    <source>
        <dbReference type="ARBA" id="ARBA00006135"/>
    </source>
</evidence>
<comment type="similarity">
    <text evidence="1">Belongs to the TrbG/VirB9 family.</text>
</comment>
<geneLocation type="plasmid" evidence="4 5">
    <name>unnamed1</name>
</geneLocation>
<dbReference type="InterPro" id="IPR033645">
    <property type="entry name" value="VirB9/CagX/TrbG_C"/>
</dbReference>
<evidence type="ECO:0000313" key="5">
    <source>
        <dbReference type="Proteomes" id="UP000325606"/>
    </source>
</evidence>
<sequence>MKKQFSAVILGAAMLVPSLATVAHANGLEDKYFTNDNPTLTQQERQALAIAQRWQAGGSNGGIRPFTGRNGAIQFVFGAQSPSVVCAVLQVCDVALQPGEYVNSIQLGDTARWNVEPAISGTGAGETQHLLIKPMDVGLETSLVVTTDRRVYHIRLRSHRTEYMPQVAFTYPEDALAKWDMVRSRERQHREDNTIPRTREYLGDLSFDYDVSGSASWKPVRVFNDGHKTIIQMPRAMQQTEAPTLLVVRKDGGLFSDPETVMVNYRVQGDRYIVDTVFNKAILISGVGSSQDKITITKGDD</sequence>
<dbReference type="InterPro" id="IPR010258">
    <property type="entry name" value="Conjugal_tfr_TrbG/VirB9/CagX"/>
</dbReference>
<keyword evidence="4" id="KW-0614">Plasmid</keyword>
<keyword evidence="2 3" id="KW-0732">Signal</keyword>